<evidence type="ECO:0000313" key="6">
    <source>
        <dbReference type="Proteomes" id="UP001289374"/>
    </source>
</evidence>
<dbReference type="PROSITE" id="PS51437">
    <property type="entry name" value="CG_1"/>
    <property type="match status" value="1"/>
</dbReference>
<evidence type="ECO:0000259" key="4">
    <source>
        <dbReference type="PROSITE" id="PS51437"/>
    </source>
</evidence>
<dbReference type="SMART" id="SM01076">
    <property type="entry name" value="CG-1"/>
    <property type="match status" value="1"/>
</dbReference>
<keyword evidence="3" id="KW-0539">Nucleus</keyword>
<gene>
    <name evidence="5" type="ORF">Sango_1065800</name>
</gene>
<reference evidence="5" key="1">
    <citation type="submission" date="2020-06" db="EMBL/GenBank/DDBJ databases">
        <authorList>
            <person name="Li T."/>
            <person name="Hu X."/>
            <person name="Zhang T."/>
            <person name="Song X."/>
            <person name="Zhang H."/>
            <person name="Dai N."/>
            <person name="Sheng W."/>
            <person name="Hou X."/>
            <person name="Wei L."/>
        </authorList>
    </citation>
    <scope>NUCLEOTIDE SEQUENCE</scope>
    <source>
        <strain evidence="5">K16</strain>
        <tissue evidence="5">Leaf</tissue>
    </source>
</reference>
<organism evidence="5 6">
    <name type="scientific">Sesamum angolense</name>
    <dbReference type="NCBI Taxonomy" id="2727404"/>
    <lineage>
        <taxon>Eukaryota</taxon>
        <taxon>Viridiplantae</taxon>
        <taxon>Streptophyta</taxon>
        <taxon>Embryophyta</taxon>
        <taxon>Tracheophyta</taxon>
        <taxon>Spermatophyta</taxon>
        <taxon>Magnoliopsida</taxon>
        <taxon>eudicotyledons</taxon>
        <taxon>Gunneridae</taxon>
        <taxon>Pentapetalae</taxon>
        <taxon>asterids</taxon>
        <taxon>lamiids</taxon>
        <taxon>Lamiales</taxon>
        <taxon>Pedaliaceae</taxon>
        <taxon>Sesamum</taxon>
    </lineage>
</organism>
<name>A0AAE1WUU7_9LAMI</name>
<dbReference type="GO" id="GO:0003690">
    <property type="term" value="F:double-stranded DNA binding"/>
    <property type="evidence" value="ECO:0007669"/>
    <property type="project" value="TreeGrafter"/>
</dbReference>
<evidence type="ECO:0000313" key="5">
    <source>
        <dbReference type="EMBL" id="KAK4399597.1"/>
    </source>
</evidence>
<dbReference type="AlphaFoldDB" id="A0AAE1WUU7"/>
<feature type="domain" description="CG-1" evidence="4">
    <location>
        <begin position="5"/>
        <end position="131"/>
    </location>
</feature>
<evidence type="ECO:0000256" key="3">
    <source>
        <dbReference type="ARBA" id="ARBA00023242"/>
    </source>
</evidence>
<dbReference type="GO" id="GO:0006357">
    <property type="term" value="P:regulation of transcription by RNA polymerase II"/>
    <property type="evidence" value="ECO:0007669"/>
    <property type="project" value="TreeGrafter"/>
</dbReference>
<dbReference type="GO" id="GO:0005634">
    <property type="term" value="C:nucleus"/>
    <property type="evidence" value="ECO:0007669"/>
    <property type="project" value="UniProtKB-SubCell"/>
</dbReference>
<dbReference type="Proteomes" id="UP001289374">
    <property type="component" value="Unassembled WGS sequence"/>
</dbReference>
<protein>
    <submittedName>
        <fullName evidence="5">Calmodulin-binding transcription activator 4</fullName>
    </submittedName>
</protein>
<dbReference type="InterPro" id="IPR005559">
    <property type="entry name" value="CG-1_dom"/>
</dbReference>
<dbReference type="EMBL" id="JACGWL010000006">
    <property type="protein sequence ID" value="KAK4399597.1"/>
    <property type="molecule type" value="Genomic_DNA"/>
</dbReference>
<dbReference type="GO" id="GO:0003712">
    <property type="term" value="F:transcription coregulator activity"/>
    <property type="evidence" value="ECO:0007669"/>
    <property type="project" value="TreeGrafter"/>
</dbReference>
<comment type="caution">
    <text evidence="5">The sequence shown here is derived from an EMBL/GenBank/DDBJ whole genome shotgun (WGS) entry which is preliminary data.</text>
</comment>
<dbReference type="Pfam" id="PF03859">
    <property type="entry name" value="CG-1"/>
    <property type="match status" value="1"/>
</dbReference>
<comment type="subcellular location">
    <subcellularLocation>
        <location evidence="1">Nucleus</location>
    </subcellularLocation>
</comment>
<keyword evidence="2" id="KW-0804">Transcription</keyword>
<proteinExistence type="predicted"/>
<dbReference type="PANTHER" id="PTHR23335">
    <property type="entry name" value="CALMODULIN-BINDING TRANSCRIPTION ACTIVATOR CAMTA"/>
    <property type="match status" value="1"/>
</dbReference>
<reference evidence="5" key="2">
    <citation type="journal article" date="2024" name="Plant">
        <title>Genomic evolution and insights into agronomic trait innovations of Sesamum species.</title>
        <authorList>
            <person name="Miao H."/>
            <person name="Wang L."/>
            <person name="Qu L."/>
            <person name="Liu H."/>
            <person name="Sun Y."/>
            <person name="Le M."/>
            <person name="Wang Q."/>
            <person name="Wei S."/>
            <person name="Zheng Y."/>
            <person name="Lin W."/>
            <person name="Duan Y."/>
            <person name="Cao H."/>
            <person name="Xiong S."/>
            <person name="Wang X."/>
            <person name="Wei L."/>
            <person name="Li C."/>
            <person name="Ma Q."/>
            <person name="Ju M."/>
            <person name="Zhao R."/>
            <person name="Li G."/>
            <person name="Mu C."/>
            <person name="Tian Q."/>
            <person name="Mei H."/>
            <person name="Zhang T."/>
            <person name="Gao T."/>
            <person name="Zhang H."/>
        </authorList>
    </citation>
    <scope>NUCLEOTIDE SEQUENCE</scope>
    <source>
        <strain evidence="5">K16</strain>
    </source>
</reference>
<sequence length="152" mass="18183">MTSINHHLVREAQTRWLKPVEVFLILQNYEQQQLTHQIPQNPPSGSLYLFNKRLLKFFRKDGHRWRRRRDQRTIAEAHERLKVGNVEALNCYYAHGEENSNFQRRSYWMLDSEYKHIVLVHYRDIGAALARGSIDFLDGTKVLSFMLKKFLP</sequence>
<keyword evidence="6" id="KW-1185">Reference proteome</keyword>
<evidence type="ECO:0000256" key="2">
    <source>
        <dbReference type="ARBA" id="ARBA00023163"/>
    </source>
</evidence>
<accession>A0AAE1WUU7</accession>
<dbReference type="PANTHER" id="PTHR23335:SF1">
    <property type="entry name" value="CALMODULIN-BINDING TRANSCRIPTION ACTIVATOR, ISOFORM F"/>
    <property type="match status" value="1"/>
</dbReference>
<evidence type="ECO:0000256" key="1">
    <source>
        <dbReference type="ARBA" id="ARBA00004123"/>
    </source>
</evidence>